<feature type="signal peptide" evidence="2">
    <location>
        <begin position="1"/>
        <end position="20"/>
    </location>
</feature>
<evidence type="ECO:0000313" key="4">
    <source>
        <dbReference type="EMBL" id="XDO96347.1"/>
    </source>
</evidence>
<dbReference type="InterPro" id="IPR027385">
    <property type="entry name" value="Beta-barrel_OMP"/>
</dbReference>
<evidence type="ECO:0000256" key="2">
    <source>
        <dbReference type="SAM" id="SignalP"/>
    </source>
</evidence>
<feature type="domain" description="Outer membrane protein beta-barrel" evidence="3">
    <location>
        <begin position="6"/>
        <end position="171"/>
    </location>
</feature>
<dbReference type="Pfam" id="PF13505">
    <property type="entry name" value="OMP_b-brl"/>
    <property type="match status" value="1"/>
</dbReference>
<keyword evidence="1 2" id="KW-0732">Signal</keyword>
<dbReference type="Gene3D" id="2.40.160.20">
    <property type="match status" value="1"/>
</dbReference>
<dbReference type="SUPFAM" id="SSF56925">
    <property type="entry name" value="OMPA-like"/>
    <property type="match status" value="1"/>
</dbReference>
<evidence type="ECO:0000259" key="3">
    <source>
        <dbReference type="Pfam" id="PF13505"/>
    </source>
</evidence>
<feature type="chain" id="PRO_5044287874" evidence="2">
    <location>
        <begin position="21"/>
        <end position="175"/>
    </location>
</feature>
<name>A0AB39KR93_9CAUL</name>
<organism evidence="4">
    <name type="scientific">Caulobacter sp. 73W</name>
    <dbReference type="NCBI Taxonomy" id="3161137"/>
    <lineage>
        <taxon>Bacteria</taxon>
        <taxon>Pseudomonadati</taxon>
        <taxon>Pseudomonadota</taxon>
        <taxon>Alphaproteobacteria</taxon>
        <taxon>Caulobacterales</taxon>
        <taxon>Caulobacteraceae</taxon>
        <taxon>Caulobacter</taxon>
    </lineage>
</organism>
<evidence type="ECO:0000256" key="1">
    <source>
        <dbReference type="ARBA" id="ARBA00022729"/>
    </source>
</evidence>
<proteinExistence type="predicted"/>
<dbReference type="EMBL" id="CP158375">
    <property type="protein sequence ID" value="XDO96347.1"/>
    <property type="molecule type" value="Genomic_DNA"/>
</dbReference>
<dbReference type="AlphaFoldDB" id="A0AB39KR93"/>
<sequence length="175" mass="18308">MIAASAAAVAVAIVPAAASAQMLGETTVYGTAGVARSGVDGADLGSVQGRIGARFGQYFGVEGEAATGIDKDHGYVGGVRVKRDLDHQIAGYAVGYVPVRPNLDLFARVGYGNTQIKSSVAGIESEADGDSWNYGAGAQYFFDEKNGVRVDYTRHDFKNDGGNVDVTSVSYVRKF</sequence>
<reference evidence="4" key="1">
    <citation type="submission" date="2024-06" db="EMBL/GenBank/DDBJ databases">
        <title>Caulobacter inopinatus, sp. nov.</title>
        <authorList>
            <person name="Donachie S.P."/>
        </authorList>
    </citation>
    <scope>NUCLEOTIDE SEQUENCE</scope>
    <source>
        <strain evidence="4">73W</strain>
    </source>
</reference>
<accession>A0AB39KR93</accession>
<protein>
    <submittedName>
        <fullName evidence="4">Porin family protein</fullName>
    </submittedName>
</protein>
<dbReference type="RefSeq" id="WP_369059199.1">
    <property type="nucleotide sequence ID" value="NZ_CP158375.1"/>
</dbReference>
<gene>
    <name evidence="4" type="ORF">ABOZ73_16450</name>
</gene>
<dbReference type="InterPro" id="IPR011250">
    <property type="entry name" value="OMP/PagP_B-barrel"/>
</dbReference>